<dbReference type="EMBL" id="WOSY01000008">
    <property type="protein sequence ID" value="NHN88929.1"/>
    <property type="molecule type" value="Genomic_DNA"/>
</dbReference>
<dbReference type="Proteomes" id="UP000631653">
    <property type="component" value="Unassembled WGS sequence"/>
</dbReference>
<dbReference type="SUPFAM" id="SSF46626">
    <property type="entry name" value="Cytochrome c"/>
    <property type="match status" value="1"/>
</dbReference>
<dbReference type="PROSITE" id="PS51007">
    <property type="entry name" value="CYTC"/>
    <property type="match status" value="1"/>
</dbReference>
<keyword evidence="1 4" id="KW-0349">Heme</keyword>
<evidence type="ECO:0000313" key="7">
    <source>
        <dbReference type="Proteomes" id="UP000631653"/>
    </source>
</evidence>
<keyword evidence="3 4" id="KW-0408">Iron</keyword>
<evidence type="ECO:0000313" key="6">
    <source>
        <dbReference type="EMBL" id="NHN88929.1"/>
    </source>
</evidence>
<dbReference type="InterPro" id="IPR009056">
    <property type="entry name" value="Cyt_c-like_dom"/>
</dbReference>
<feature type="domain" description="Cytochrome c" evidence="5">
    <location>
        <begin position="18"/>
        <end position="101"/>
    </location>
</feature>
<evidence type="ECO:0000256" key="3">
    <source>
        <dbReference type="ARBA" id="ARBA00023004"/>
    </source>
</evidence>
<protein>
    <submittedName>
        <fullName evidence="6">Cystathionine beta-lyase</fullName>
    </submittedName>
</protein>
<sequence>MALGVAASGSVSGQARAADAVPNATVLDHPRVGYLSHCGGCHGIEGYSGNTFVPTLRNAVGAFACTDEGREYLIRVPGVSMSLIRDDQELADIMNFVMLQLAGTSLPKGFHPYTAVEIHEWRQHPLSVPDFMTHRGQVLERSLAACARATDK</sequence>
<evidence type="ECO:0000259" key="5">
    <source>
        <dbReference type="PROSITE" id="PS51007"/>
    </source>
</evidence>
<reference evidence="6 7" key="1">
    <citation type="journal article" date="2020" name="Int. J. Syst. Evol. Microbiol.">
        <title>Novel acetic acid bacteria from cider fermentations: Acetobacter conturbans sp. nov. and Acetobacter fallax sp. nov.</title>
        <authorList>
            <person name="Sombolestani A.S."/>
            <person name="Cleenwerck I."/>
            <person name="Cnockaert M."/>
            <person name="Borremans W."/>
            <person name="Wieme A.D."/>
            <person name="De Vuyst L."/>
            <person name="Vandamme P."/>
        </authorList>
    </citation>
    <scope>NUCLEOTIDE SEQUENCE [LARGE SCALE GENOMIC DNA]</scope>
    <source>
        <strain evidence="6 7">LMG 1627</strain>
    </source>
</reference>
<gene>
    <name evidence="6" type="ORF">GOB81_09825</name>
</gene>
<evidence type="ECO:0000256" key="1">
    <source>
        <dbReference type="ARBA" id="ARBA00022617"/>
    </source>
</evidence>
<proteinExistence type="predicted"/>
<accession>A0ABX0K686</accession>
<name>A0ABX0K686_9PROT</name>
<evidence type="ECO:0000256" key="2">
    <source>
        <dbReference type="ARBA" id="ARBA00022723"/>
    </source>
</evidence>
<evidence type="ECO:0000256" key="4">
    <source>
        <dbReference type="PROSITE-ProRule" id="PRU00433"/>
    </source>
</evidence>
<comment type="caution">
    <text evidence="6">The sequence shown here is derived from an EMBL/GenBank/DDBJ whole genome shotgun (WGS) entry which is preliminary data.</text>
</comment>
<organism evidence="6 7">
    <name type="scientific">Acetobacter conturbans</name>
    <dbReference type="NCBI Taxonomy" id="1737472"/>
    <lineage>
        <taxon>Bacteria</taxon>
        <taxon>Pseudomonadati</taxon>
        <taxon>Pseudomonadota</taxon>
        <taxon>Alphaproteobacteria</taxon>
        <taxon>Acetobacterales</taxon>
        <taxon>Acetobacteraceae</taxon>
        <taxon>Acetobacter</taxon>
    </lineage>
</organism>
<keyword evidence="7" id="KW-1185">Reference proteome</keyword>
<keyword evidence="2 4" id="KW-0479">Metal-binding</keyword>
<dbReference type="InterPro" id="IPR036909">
    <property type="entry name" value="Cyt_c-like_dom_sf"/>
</dbReference>